<dbReference type="GO" id="GO:0004222">
    <property type="term" value="F:metalloendopeptidase activity"/>
    <property type="evidence" value="ECO:0007669"/>
    <property type="project" value="TreeGrafter"/>
</dbReference>
<dbReference type="InterPro" id="IPR011055">
    <property type="entry name" value="Dup_hybrid_motif"/>
</dbReference>
<accession>A0A7U8C533</accession>
<feature type="coiled-coil region" evidence="1">
    <location>
        <begin position="32"/>
        <end position="119"/>
    </location>
</feature>
<dbReference type="Proteomes" id="UP000002171">
    <property type="component" value="Unassembled WGS sequence"/>
</dbReference>
<evidence type="ECO:0000256" key="1">
    <source>
        <dbReference type="SAM" id="Coils"/>
    </source>
</evidence>
<evidence type="ECO:0000259" key="3">
    <source>
        <dbReference type="Pfam" id="PF01551"/>
    </source>
</evidence>
<dbReference type="Pfam" id="PF01551">
    <property type="entry name" value="Peptidase_M23"/>
    <property type="match status" value="1"/>
</dbReference>
<feature type="chain" id="PRO_5031125815" evidence="2">
    <location>
        <begin position="22"/>
        <end position="378"/>
    </location>
</feature>
<protein>
    <submittedName>
        <fullName evidence="4">Peptidase M23B</fullName>
    </submittedName>
</protein>
<keyword evidence="2" id="KW-0732">Signal</keyword>
<sequence length="378" mass="43047">MLRTFTAVILTLLCCTVPAVAADKQAMTEKQLKQLSARIGKLQKGMRQQEGESRSLSQTLRNSEVKIGKLARQIQSLDKQLSGLGSHADNLEEKRDQLKAELKKRADIIEKQIAQQYQMGNQARLQLLLTQRDPENLDRTIRYYDFVNDALKKDMAQFRAKLNELSGTERELSETEKKMVVKRDELKLEVASLQRTQTERKFTLAQLKKTLSSDEKKLKQLQLDQKRLRAVLEEIEKSLNFATLVKDNKSFRQLKGKLPWPLKGRIKQNFGTVRNNIRYDGIWIQAKEAAPVKAIHHGRVVFSDWLRGYGLVLIVDHGSGYMSLYGYNQSLLLETGDWVAAGDVIATAGSSGGKEQNGLYFAVRYKGKPSNPKGWLRR</sequence>
<keyword evidence="1" id="KW-0175">Coiled coil</keyword>
<dbReference type="Gene3D" id="6.10.250.3150">
    <property type="match status" value="1"/>
</dbReference>
<feature type="domain" description="M23ase beta-sheet core" evidence="3">
    <location>
        <begin position="280"/>
        <end position="372"/>
    </location>
</feature>
<evidence type="ECO:0000256" key="2">
    <source>
        <dbReference type="SAM" id="SignalP"/>
    </source>
</evidence>
<dbReference type="FunFam" id="2.70.70.10:FF:000003">
    <property type="entry name" value="Murein hydrolase activator EnvC"/>
    <property type="match status" value="1"/>
</dbReference>
<keyword evidence="5" id="KW-1185">Reference proteome</keyword>
<dbReference type="EMBL" id="AAOW01000025">
    <property type="protein sequence ID" value="EAR60036.1"/>
    <property type="molecule type" value="Genomic_DNA"/>
</dbReference>
<evidence type="ECO:0000313" key="5">
    <source>
        <dbReference type="Proteomes" id="UP000002171"/>
    </source>
</evidence>
<comment type="caution">
    <text evidence="4">The sequence shown here is derived from an EMBL/GenBank/DDBJ whole genome shotgun (WGS) entry which is preliminary data.</text>
</comment>
<dbReference type="AlphaFoldDB" id="A0A7U8C533"/>
<dbReference type="PANTHER" id="PTHR21666:SF270">
    <property type="entry name" value="MUREIN HYDROLASE ACTIVATOR ENVC"/>
    <property type="match status" value="1"/>
</dbReference>
<reference evidence="4 5" key="1">
    <citation type="submission" date="2006-02" db="EMBL/GenBank/DDBJ databases">
        <authorList>
            <person name="Pinhassi J."/>
            <person name="Pedros-Alio C."/>
            <person name="Ferriera S."/>
            <person name="Johnson J."/>
            <person name="Kravitz S."/>
            <person name="Halpern A."/>
            <person name="Remington K."/>
            <person name="Beeson K."/>
            <person name="Tran B."/>
            <person name="Rogers Y.-H."/>
            <person name="Friedman R."/>
            <person name="Venter J.C."/>
        </authorList>
    </citation>
    <scope>NUCLEOTIDE SEQUENCE [LARGE SCALE GENOMIC DNA]</scope>
    <source>
        <strain evidence="4 5">MED92</strain>
    </source>
</reference>
<dbReference type="Gene3D" id="2.70.70.10">
    <property type="entry name" value="Glucose Permease (Domain IIA)"/>
    <property type="match status" value="1"/>
</dbReference>
<proteinExistence type="predicted"/>
<name>A0A7U8C533_NEPCE</name>
<dbReference type="PANTHER" id="PTHR21666">
    <property type="entry name" value="PEPTIDASE-RELATED"/>
    <property type="match status" value="1"/>
</dbReference>
<dbReference type="InterPro" id="IPR050570">
    <property type="entry name" value="Cell_wall_metabolism_enzyme"/>
</dbReference>
<evidence type="ECO:0000313" key="4">
    <source>
        <dbReference type="EMBL" id="EAR60036.1"/>
    </source>
</evidence>
<dbReference type="InterPro" id="IPR016047">
    <property type="entry name" value="M23ase_b-sheet_dom"/>
</dbReference>
<dbReference type="CDD" id="cd12797">
    <property type="entry name" value="M23_peptidase"/>
    <property type="match status" value="1"/>
</dbReference>
<organism evidence="4 5">
    <name type="scientific">Neptuniibacter caesariensis</name>
    <dbReference type="NCBI Taxonomy" id="207954"/>
    <lineage>
        <taxon>Bacteria</taxon>
        <taxon>Pseudomonadati</taxon>
        <taxon>Pseudomonadota</taxon>
        <taxon>Gammaproteobacteria</taxon>
        <taxon>Oceanospirillales</taxon>
        <taxon>Oceanospirillaceae</taxon>
        <taxon>Neptuniibacter</taxon>
    </lineage>
</organism>
<feature type="coiled-coil region" evidence="1">
    <location>
        <begin position="148"/>
        <end position="238"/>
    </location>
</feature>
<gene>
    <name evidence="4" type="ORF">MED92_00700</name>
</gene>
<dbReference type="SUPFAM" id="SSF51261">
    <property type="entry name" value="Duplicated hybrid motif"/>
    <property type="match status" value="1"/>
</dbReference>
<feature type="signal peptide" evidence="2">
    <location>
        <begin position="1"/>
        <end position="21"/>
    </location>
</feature>